<feature type="region of interest" description="Disordered" evidence="16">
    <location>
        <begin position="390"/>
        <end position="503"/>
    </location>
</feature>
<dbReference type="OrthoDB" id="5573898at2759"/>
<dbReference type="PANTHER" id="PTHR28200">
    <property type="entry name" value="DASH COMPLEX SUBUNIT ASK1"/>
    <property type="match status" value="1"/>
</dbReference>
<comment type="similarity">
    <text evidence="4">Belongs to the DASH complex ASK1 family.</text>
</comment>
<evidence type="ECO:0000313" key="17">
    <source>
        <dbReference type="EMBL" id="KAJ2008152.1"/>
    </source>
</evidence>
<feature type="region of interest" description="Disordered" evidence="16">
    <location>
        <begin position="217"/>
        <end position="238"/>
    </location>
</feature>
<keyword evidence="11" id="KW-0995">Kinetochore</keyword>
<keyword evidence="10" id="KW-0498">Mitosis</keyword>
<dbReference type="Proteomes" id="UP001150907">
    <property type="component" value="Unassembled WGS sequence"/>
</dbReference>
<keyword evidence="9" id="KW-0493">Microtubule</keyword>
<evidence type="ECO:0000256" key="1">
    <source>
        <dbReference type="ARBA" id="ARBA00004123"/>
    </source>
</evidence>
<evidence type="ECO:0000313" key="18">
    <source>
        <dbReference type="Proteomes" id="UP001150907"/>
    </source>
</evidence>
<evidence type="ECO:0000256" key="12">
    <source>
        <dbReference type="ARBA" id="ARBA00023212"/>
    </source>
</evidence>
<keyword evidence="14" id="KW-0131">Cell cycle</keyword>
<protein>
    <recommendedName>
        <fullName evidence="5">DASH complex subunit ASK1</fullName>
    </recommendedName>
</protein>
<dbReference type="GO" id="GO:0005874">
    <property type="term" value="C:microtubule"/>
    <property type="evidence" value="ECO:0007669"/>
    <property type="project" value="UniProtKB-KW"/>
</dbReference>
<dbReference type="GO" id="GO:0051301">
    <property type="term" value="P:cell division"/>
    <property type="evidence" value="ECO:0007669"/>
    <property type="project" value="UniProtKB-KW"/>
</dbReference>
<keyword evidence="6" id="KW-0158">Chromosome</keyword>
<evidence type="ECO:0000256" key="4">
    <source>
        <dbReference type="ARBA" id="ARBA00010731"/>
    </source>
</evidence>
<gene>
    <name evidence="17" type="primary">ASK1</name>
    <name evidence="17" type="ORF">H4R26_000357</name>
</gene>
<evidence type="ECO:0000256" key="6">
    <source>
        <dbReference type="ARBA" id="ARBA00022454"/>
    </source>
</evidence>
<evidence type="ECO:0000256" key="10">
    <source>
        <dbReference type="ARBA" id="ARBA00022776"/>
    </source>
</evidence>
<feature type="compositionally biased region" description="Acidic residues" evidence="16">
    <location>
        <begin position="477"/>
        <end position="486"/>
    </location>
</feature>
<keyword evidence="15" id="KW-0137">Centromere</keyword>
<dbReference type="InterPro" id="IPR013964">
    <property type="entry name" value="DASH_Ask1"/>
</dbReference>
<keyword evidence="18" id="KW-1185">Reference proteome</keyword>
<keyword evidence="13" id="KW-0539">Nucleus</keyword>
<sequence>MSHLGRQQQQRPDSRSSNAGGGGGGRFTHALSAAIKREDFGRPPLPPTALGGQSRQHQPEEQLEEIEQKITLALQAIDANFDHCQRTMARDVMPKVERLAKLSNELLQASQPWLQFFMAVAAGDDDSGEAQGGIAGLGTVTHAEDIVGQAKDEEAVQMGAAKRAAAAEKAHLGDITARFPDDDDEDASADIDVDIDADIATPQLTSRYMTQEISGAGVGASGGRKRAGEAAAGVSARKRRNVRGTPVAMMRALVGGAVRAGVGFRGVPGSGASHLSGNSSSMGTDDLMPNTSPPHTTTFTLPRSRRIAPAAAAADEEDDDEILGEINSLIKRYDSPRSQAWRPASVASSSSAGGVGGSGAMSALALKYASPGGRDGVRGLVADMEEMLEEAADADDDMPSPPRLASDAIASVKDEGESAPDPDDLVSPLALGRGGGSSADPDDYVSPLAMARGGVARFHRLGADDPDDPFGPGDARGEEEEEEGEGDASCLTLDSAAPASMDGTTTVLPTREMLQHAAAQAAEGEARGESSDDDDDDDGSGGGACFDVDAFPAAFRVAPASLQLRALYDLLLARGAEECAVDELMAASPELAAASPAAVAVLLDLLVRRRLARRVADGRWAARPPAASS</sequence>
<accession>A0A9W8BMU3</accession>
<evidence type="ECO:0000256" key="13">
    <source>
        <dbReference type="ARBA" id="ARBA00023242"/>
    </source>
</evidence>
<evidence type="ECO:0000256" key="3">
    <source>
        <dbReference type="ARBA" id="ARBA00004629"/>
    </source>
</evidence>
<proteinExistence type="inferred from homology"/>
<keyword evidence="12" id="KW-0206">Cytoskeleton</keyword>
<name>A0A9W8BMU3_9FUNG</name>
<evidence type="ECO:0000256" key="8">
    <source>
        <dbReference type="ARBA" id="ARBA00022618"/>
    </source>
</evidence>
<feature type="region of interest" description="Disordered" evidence="16">
    <location>
        <begin position="1"/>
        <end position="62"/>
    </location>
</feature>
<dbReference type="AlphaFoldDB" id="A0A9W8BMU3"/>
<evidence type="ECO:0000256" key="2">
    <source>
        <dbReference type="ARBA" id="ARBA00004186"/>
    </source>
</evidence>
<evidence type="ECO:0000256" key="5">
    <source>
        <dbReference type="ARBA" id="ARBA00014520"/>
    </source>
</evidence>
<dbReference type="GO" id="GO:0072686">
    <property type="term" value="C:mitotic spindle"/>
    <property type="evidence" value="ECO:0007669"/>
    <property type="project" value="InterPro"/>
</dbReference>
<evidence type="ECO:0000256" key="7">
    <source>
        <dbReference type="ARBA" id="ARBA00022490"/>
    </source>
</evidence>
<feature type="region of interest" description="Disordered" evidence="16">
    <location>
        <begin position="517"/>
        <end position="543"/>
    </location>
</feature>
<evidence type="ECO:0000256" key="15">
    <source>
        <dbReference type="ARBA" id="ARBA00023328"/>
    </source>
</evidence>
<comment type="caution">
    <text evidence="17">The sequence shown here is derived from an EMBL/GenBank/DDBJ whole genome shotgun (WGS) entry which is preliminary data.</text>
</comment>
<dbReference type="GO" id="GO:0044732">
    <property type="term" value="C:mitotic spindle pole body"/>
    <property type="evidence" value="ECO:0007669"/>
    <property type="project" value="TreeGrafter"/>
</dbReference>
<reference evidence="17" key="1">
    <citation type="submission" date="2022-07" db="EMBL/GenBank/DDBJ databases">
        <title>Phylogenomic reconstructions and comparative analyses of Kickxellomycotina fungi.</title>
        <authorList>
            <person name="Reynolds N.K."/>
            <person name="Stajich J.E."/>
            <person name="Barry K."/>
            <person name="Grigoriev I.V."/>
            <person name="Crous P."/>
            <person name="Smith M.E."/>
        </authorList>
    </citation>
    <scope>NUCLEOTIDE SEQUENCE</scope>
    <source>
        <strain evidence="17">IMI 214461</strain>
    </source>
</reference>
<feature type="compositionally biased region" description="Low complexity" evidence="16">
    <location>
        <begin position="1"/>
        <end position="17"/>
    </location>
</feature>
<organism evidence="17 18">
    <name type="scientific">Coemansia thaxteri</name>
    <dbReference type="NCBI Taxonomy" id="2663907"/>
    <lineage>
        <taxon>Eukaryota</taxon>
        <taxon>Fungi</taxon>
        <taxon>Fungi incertae sedis</taxon>
        <taxon>Zoopagomycota</taxon>
        <taxon>Kickxellomycotina</taxon>
        <taxon>Kickxellomycetes</taxon>
        <taxon>Kickxellales</taxon>
        <taxon>Kickxellaceae</taxon>
        <taxon>Coemansia</taxon>
    </lineage>
</organism>
<dbReference type="GO" id="GO:0042729">
    <property type="term" value="C:DASH complex"/>
    <property type="evidence" value="ECO:0007669"/>
    <property type="project" value="InterPro"/>
</dbReference>
<evidence type="ECO:0000256" key="16">
    <source>
        <dbReference type="SAM" id="MobiDB-lite"/>
    </source>
</evidence>
<dbReference type="EMBL" id="JANBQF010000010">
    <property type="protein sequence ID" value="KAJ2008152.1"/>
    <property type="molecule type" value="Genomic_DNA"/>
</dbReference>
<comment type="subcellular location">
    <subcellularLocation>
        <location evidence="3">Chromosome</location>
        <location evidence="3">Centromere</location>
        <location evidence="3">Kinetochore</location>
    </subcellularLocation>
    <subcellularLocation>
        <location evidence="2">Cytoplasm</location>
        <location evidence="2">Cytoskeleton</location>
        <location evidence="2">Spindle</location>
    </subcellularLocation>
    <subcellularLocation>
        <location evidence="1">Nucleus</location>
    </subcellularLocation>
</comment>
<evidence type="ECO:0000256" key="14">
    <source>
        <dbReference type="ARBA" id="ARBA00023306"/>
    </source>
</evidence>
<keyword evidence="8" id="KW-0132">Cell division</keyword>
<dbReference type="GO" id="GO:0008608">
    <property type="term" value="P:attachment of spindle microtubules to kinetochore"/>
    <property type="evidence" value="ECO:0007669"/>
    <property type="project" value="InterPro"/>
</dbReference>
<dbReference type="PANTHER" id="PTHR28200:SF1">
    <property type="entry name" value="DASH COMPLEX SUBUNIT ASK1"/>
    <property type="match status" value="1"/>
</dbReference>
<dbReference type="Pfam" id="PF08655">
    <property type="entry name" value="DASH_Ask1"/>
    <property type="match status" value="1"/>
</dbReference>
<keyword evidence="7" id="KW-0963">Cytoplasm</keyword>
<evidence type="ECO:0000256" key="9">
    <source>
        <dbReference type="ARBA" id="ARBA00022701"/>
    </source>
</evidence>
<evidence type="ECO:0000256" key="11">
    <source>
        <dbReference type="ARBA" id="ARBA00022838"/>
    </source>
</evidence>